<keyword evidence="4" id="KW-1185">Reference proteome</keyword>
<dbReference type="PROSITE" id="PS51029">
    <property type="entry name" value="MADF"/>
    <property type="match status" value="1"/>
</dbReference>
<evidence type="ECO:0000256" key="1">
    <source>
        <dbReference type="SAM" id="MobiDB-lite"/>
    </source>
</evidence>
<dbReference type="InterPro" id="IPR006578">
    <property type="entry name" value="MADF-dom"/>
</dbReference>
<dbReference type="PANTHER" id="PTHR12243">
    <property type="entry name" value="MADF DOMAIN TRANSCRIPTION FACTOR"/>
    <property type="match status" value="1"/>
</dbReference>
<proteinExistence type="predicted"/>
<feature type="region of interest" description="Disordered" evidence="1">
    <location>
        <begin position="148"/>
        <end position="199"/>
    </location>
</feature>
<dbReference type="Proteomes" id="UP001516400">
    <property type="component" value="Unassembled WGS sequence"/>
</dbReference>
<evidence type="ECO:0000259" key="2">
    <source>
        <dbReference type="PROSITE" id="PS51029"/>
    </source>
</evidence>
<dbReference type="SMART" id="SM00595">
    <property type="entry name" value="MADF"/>
    <property type="match status" value="1"/>
</dbReference>
<gene>
    <name evidence="3" type="ORF">HHI36_019581</name>
</gene>
<reference evidence="3 4" key="1">
    <citation type="journal article" date="2021" name="BMC Biol.">
        <title>Horizontally acquired antibacterial genes associated with adaptive radiation of ladybird beetles.</title>
        <authorList>
            <person name="Li H.S."/>
            <person name="Tang X.F."/>
            <person name="Huang Y.H."/>
            <person name="Xu Z.Y."/>
            <person name="Chen M.L."/>
            <person name="Du X.Y."/>
            <person name="Qiu B.Y."/>
            <person name="Chen P.T."/>
            <person name="Zhang W."/>
            <person name="Slipinski A."/>
            <person name="Escalona H.E."/>
            <person name="Waterhouse R.M."/>
            <person name="Zwick A."/>
            <person name="Pang H."/>
        </authorList>
    </citation>
    <scope>NUCLEOTIDE SEQUENCE [LARGE SCALE GENOMIC DNA]</scope>
    <source>
        <strain evidence="3">SYSU2018</strain>
    </source>
</reference>
<protein>
    <recommendedName>
        <fullName evidence="2">MADF domain-containing protein</fullName>
    </recommendedName>
</protein>
<organism evidence="3 4">
    <name type="scientific">Cryptolaemus montrouzieri</name>
    <dbReference type="NCBI Taxonomy" id="559131"/>
    <lineage>
        <taxon>Eukaryota</taxon>
        <taxon>Metazoa</taxon>
        <taxon>Ecdysozoa</taxon>
        <taxon>Arthropoda</taxon>
        <taxon>Hexapoda</taxon>
        <taxon>Insecta</taxon>
        <taxon>Pterygota</taxon>
        <taxon>Neoptera</taxon>
        <taxon>Endopterygota</taxon>
        <taxon>Coleoptera</taxon>
        <taxon>Polyphaga</taxon>
        <taxon>Cucujiformia</taxon>
        <taxon>Coccinelloidea</taxon>
        <taxon>Coccinellidae</taxon>
        <taxon>Scymninae</taxon>
        <taxon>Scymnini</taxon>
        <taxon>Cryptolaemus</taxon>
    </lineage>
</organism>
<name>A0ABD2N8J8_9CUCU</name>
<feature type="domain" description="MADF" evidence="2">
    <location>
        <begin position="5"/>
        <end position="104"/>
    </location>
</feature>
<dbReference type="AlphaFoldDB" id="A0ABD2N8J8"/>
<accession>A0ABD2N8J8</accession>
<sequence length="199" mass="23691">MNPIKLIKTIENFPSLWDKTDEHYRNYMRKEMCWQEIGKLMCEGWDKMTFKEKKERVITAKSKWRHIKDHFIKCLKKDNNGDPTRKSRKYHFFEELEFLRNSFEKKEPSRNFSELTKEEFEVSESDPGTSDEMIKKEYFEVSESVLADTTTQPVSLHNEQCSVGKPQTSENKMREIDLPPPYSNDNREPTENSESTKTS</sequence>
<feature type="compositionally biased region" description="Polar residues" evidence="1">
    <location>
        <begin position="148"/>
        <end position="170"/>
    </location>
</feature>
<dbReference type="PANTHER" id="PTHR12243:SF67">
    <property type="entry name" value="COREPRESSOR OF PANGOLIN, ISOFORM A-RELATED"/>
    <property type="match status" value="1"/>
</dbReference>
<dbReference type="Pfam" id="PF10545">
    <property type="entry name" value="MADF_DNA_bdg"/>
    <property type="match status" value="1"/>
</dbReference>
<comment type="caution">
    <text evidence="3">The sequence shown here is derived from an EMBL/GenBank/DDBJ whole genome shotgun (WGS) entry which is preliminary data.</text>
</comment>
<dbReference type="InterPro" id="IPR039353">
    <property type="entry name" value="TF_Adf1"/>
</dbReference>
<evidence type="ECO:0000313" key="3">
    <source>
        <dbReference type="EMBL" id="KAL3274797.1"/>
    </source>
</evidence>
<evidence type="ECO:0000313" key="4">
    <source>
        <dbReference type="Proteomes" id="UP001516400"/>
    </source>
</evidence>
<dbReference type="EMBL" id="JABFTP020000083">
    <property type="protein sequence ID" value="KAL3274797.1"/>
    <property type="molecule type" value="Genomic_DNA"/>
</dbReference>